<organism evidence="4 5">
    <name type="scientific">Cellulomonas hominis</name>
    <dbReference type="NCBI Taxonomy" id="156981"/>
    <lineage>
        <taxon>Bacteria</taxon>
        <taxon>Bacillati</taxon>
        <taxon>Actinomycetota</taxon>
        <taxon>Actinomycetes</taxon>
        <taxon>Micrococcales</taxon>
        <taxon>Cellulomonadaceae</taxon>
        <taxon>Cellulomonas</taxon>
    </lineage>
</organism>
<dbReference type="OrthoDB" id="9811471at2"/>
<feature type="domain" description="Amidase" evidence="3">
    <location>
        <begin position="57"/>
        <end position="481"/>
    </location>
</feature>
<evidence type="ECO:0000259" key="3">
    <source>
        <dbReference type="Pfam" id="PF01425"/>
    </source>
</evidence>
<evidence type="ECO:0000256" key="1">
    <source>
        <dbReference type="ARBA" id="ARBA00009199"/>
    </source>
</evidence>
<comment type="caution">
    <text evidence="4">The sequence shown here is derived from an EMBL/GenBank/DDBJ whole genome shotgun (WGS) entry which is preliminary data.</text>
</comment>
<evidence type="ECO:0000313" key="5">
    <source>
        <dbReference type="Proteomes" id="UP000308121"/>
    </source>
</evidence>
<dbReference type="InterPro" id="IPR036928">
    <property type="entry name" value="AS_sf"/>
</dbReference>
<accession>A0A7Z8K1E0</accession>
<proteinExistence type="inferred from homology"/>
<dbReference type="GO" id="GO:0003824">
    <property type="term" value="F:catalytic activity"/>
    <property type="evidence" value="ECO:0007669"/>
    <property type="project" value="InterPro"/>
</dbReference>
<dbReference type="PANTHER" id="PTHR11895:SF7">
    <property type="entry name" value="GLUTAMYL-TRNA(GLN) AMIDOTRANSFERASE SUBUNIT A, MITOCHONDRIAL"/>
    <property type="match status" value="1"/>
</dbReference>
<evidence type="ECO:0000256" key="2">
    <source>
        <dbReference type="SAM" id="MobiDB-lite"/>
    </source>
</evidence>
<reference evidence="4 5" key="1">
    <citation type="submission" date="2019-05" db="EMBL/GenBank/DDBJ databases">
        <title>Genome sequence of Cellulomonas hominis strain CS1.</title>
        <authorList>
            <person name="Belmont J."/>
            <person name="Maclea K.S."/>
        </authorList>
    </citation>
    <scope>NUCLEOTIDE SEQUENCE [LARGE SCALE GENOMIC DNA]</scope>
    <source>
        <strain evidence="4 5">CS1</strain>
    </source>
</reference>
<comment type="similarity">
    <text evidence="1">Belongs to the amidase family.</text>
</comment>
<dbReference type="Gene3D" id="3.90.1300.10">
    <property type="entry name" value="Amidase signature (AS) domain"/>
    <property type="match status" value="1"/>
</dbReference>
<protein>
    <submittedName>
        <fullName evidence="4">Amidase</fullName>
    </submittedName>
</protein>
<name>A0A7Z8K1E0_9CELL</name>
<dbReference type="EMBL" id="SZYE01000009">
    <property type="protein sequence ID" value="TKR26994.1"/>
    <property type="molecule type" value="Genomic_DNA"/>
</dbReference>
<dbReference type="InterPro" id="IPR000120">
    <property type="entry name" value="Amidase"/>
</dbReference>
<gene>
    <name evidence="4" type="ORF">FA014_02675</name>
</gene>
<dbReference type="SUPFAM" id="SSF75304">
    <property type="entry name" value="Amidase signature (AS) enzymes"/>
    <property type="match status" value="1"/>
</dbReference>
<dbReference type="PANTHER" id="PTHR11895">
    <property type="entry name" value="TRANSAMIDASE"/>
    <property type="match status" value="1"/>
</dbReference>
<dbReference type="InterPro" id="IPR023631">
    <property type="entry name" value="Amidase_dom"/>
</dbReference>
<dbReference type="AlphaFoldDB" id="A0A7Z8K1E0"/>
<evidence type="ECO:0000313" key="4">
    <source>
        <dbReference type="EMBL" id="TKR26994.1"/>
    </source>
</evidence>
<dbReference type="Proteomes" id="UP000308121">
    <property type="component" value="Unassembled WGS sequence"/>
</dbReference>
<sequence length="503" mass="52071">MARGRGAGVRRRRDERRGAGRAVHRAARPGRPVTAGLLGDVALAQRALAAGEVTSRDLVEAALTAAEAVGDLAAFASLHPASARRAARELDDQRAAGAPLGPLAGIPVVLKDNVAESGVPNRAASLLLPDEPAAVDATVTARLRHAGAVVIGRTNMHELAWGGTTDNPHLGTCRNPFDPGRIPAGSSGGTAAAVAAGVVPVGIGTDTGGSIRLPASVTNLTGLRPSLGRVPTTGVIPLAWTLDTVGPIGRSAAECRLVLDATAGPDGSDDGCVSRPDTLRHLLHRADPWAGLRVGVVDGFTLDGVQPDVAAAVARLLDDAAGWGARPVDVALPRLDELVDALVVLNAAEASAVHAAALRAHPERLGTDVRVLLEAGARFTAVEYLQAQRLRTLARDALARTWEQVDVLLVPTLPFTAPRLGERDIELAGRTQDVLVANMRYTALASLTGAPAVSFPCGLDRLGLPIGAQLVGPAWSDRALLHLVADVQHRTGHHRARPARRAA</sequence>
<feature type="region of interest" description="Disordered" evidence="2">
    <location>
        <begin position="1"/>
        <end position="23"/>
    </location>
</feature>
<dbReference type="Pfam" id="PF01425">
    <property type="entry name" value="Amidase"/>
    <property type="match status" value="1"/>
</dbReference>